<organism evidence="8 9">
    <name type="scientific">Choiromyces venosus 120613-1</name>
    <dbReference type="NCBI Taxonomy" id="1336337"/>
    <lineage>
        <taxon>Eukaryota</taxon>
        <taxon>Fungi</taxon>
        <taxon>Dikarya</taxon>
        <taxon>Ascomycota</taxon>
        <taxon>Pezizomycotina</taxon>
        <taxon>Pezizomycetes</taxon>
        <taxon>Pezizales</taxon>
        <taxon>Tuberaceae</taxon>
        <taxon>Choiromyces</taxon>
    </lineage>
</organism>
<name>A0A3N4JF92_9PEZI</name>
<evidence type="ECO:0000256" key="2">
    <source>
        <dbReference type="ARBA" id="ARBA00022692"/>
    </source>
</evidence>
<reference evidence="8 9" key="1">
    <citation type="journal article" date="2018" name="Nat. Ecol. Evol.">
        <title>Pezizomycetes genomes reveal the molecular basis of ectomycorrhizal truffle lifestyle.</title>
        <authorList>
            <person name="Murat C."/>
            <person name="Payen T."/>
            <person name="Noel B."/>
            <person name="Kuo A."/>
            <person name="Morin E."/>
            <person name="Chen J."/>
            <person name="Kohler A."/>
            <person name="Krizsan K."/>
            <person name="Balestrini R."/>
            <person name="Da Silva C."/>
            <person name="Montanini B."/>
            <person name="Hainaut M."/>
            <person name="Levati E."/>
            <person name="Barry K.W."/>
            <person name="Belfiori B."/>
            <person name="Cichocki N."/>
            <person name="Clum A."/>
            <person name="Dockter R.B."/>
            <person name="Fauchery L."/>
            <person name="Guy J."/>
            <person name="Iotti M."/>
            <person name="Le Tacon F."/>
            <person name="Lindquist E.A."/>
            <person name="Lipzen A."/>
            <person name="Malagnac F."/>
            <person name="Mello A."/>
            <person name="Molinier V."/>
            <person name="Miyauchi S."/>
            <person name="Poulain J."/>
            <person name="Riccioni C."/>
            <person name="Rubini A."/>
            <person name="Sitrit Y."/>
            <person name="Splivallo R."/>
            <person name="Traeger S."/>
            <person name="Wang M."/>
            <person name="Zifcakova L."/>
            <person name="Wipf D."/>
            <person name="Zambonelli A."/>
            <person name="Paolocci F."/>
            <person name="Nowrousian M."/>
            <person name="Ottonello S."/>
            <person name="Baldrian P."/>
            <person name="Spatafora J.W."/>
            <person name="Henrissat B."/>
            <person name="Nagy L.G."/>
            <person name="Aury J.M."/>
            <person name="Wincker P."/>
            <person name="Grigoriev I.V."/>
            <person name="Bonfante P."/>
            <person name="Martin F.M."/>
        </authorList>
    </citation>
    <scope>NUCLEOTIDE SEQUENCE [LARGE SCALE GENOMIC DNA]</scope>
    <source>
        <strain evidence="8 9">120613-1</strain>
    </source>
</reference>
<comment type="similarity">
    <text evidence="5">Belongs to the SAT4 family.</text>
</comment>
<evidence type="ECO:0000256" key="3">
    <source>
        <dbReference type="ARBA" id="ARBA00022989"/>
    </source>
</evidence>
<dbReference type="InterPro" id="IPR049326">
    <property type="entry name" value="Rhodopsin_dom_fungi"/>
</dbReference>
<feature type="transmembrane region" description="Helical" evidence="6">
    <location>
        <begin position="171"/>
        <end position="192"/>
    </location>
</feature>
<keyword evidence="3 6" id="KW-1133">Transmembrane helix</keyword>
<feature type="transmembrane region" description="Helical" evidence="6">
    <location>
        <begin position="92"/>
        <end position="115"/>
    </location>
</feature>
<feature type="domain" description="Rhodopsin" evidence="7">
    <location>
        <begin position="76"/>
        <end position="329"/>
    </location>
</feature>
<dbReference type="Pfam" id="PF20684">
    <property type="entry name" value="Fung_rhodopsin"/>
    <property type="match status" value="1"/>
</dbReference>
<evidence type="ECO:0000313" key="9">
    <source>
        <dbReference type="Proteomes" id="UP000276215"/>
    </source>
</evidence>
<evidence type="ECO:0000313" key="8">
    <source>
        <dbReference type="EMBL" id="RPA96935.1"/>
    </source>
</evidence>
<dbReference type="AlphaFoldDB" id="A0A3N4JF92"/>
<keyword evidence="2 6" id="KW-0812">Transmembrane</keyword>
<feature type="transmembrane region" description="Helical" evidence="6">
    <location>
        <begin position="263"/>
        <end position="282"/>
    </location>
</feature>
<dbReference type="EMBL" id="ML120409">
    <property type="protein sequence ID" value="RPA96935.1"/>
    <property type="molecule type" value="Genomic_DNA"/>
</dbReference>
<sequence>MVLYCTVDLKFFRDFAPRNHVPDPISYNKLHMSPSHGAGNALDMAVVVGYGPDSKAPSMVALQTILLALCSLAIGVRIYSRCRITKHFGHDDTCILVAWLSMAVRSGMLLAAIHHGGGSHSKYVPEEGFRTYLRLIYLTIIPTNLEFCFTKASLLFLYLRISVDQAFRRANYLFLIFIFINYFAQILTWFLLLPPSWQKCDSSSSRQSYAPYPHHGCSSTRGGLSVYFFTWYNCAGNVFTDLVLLSFPIWMMWGVPVAKRQKVWVVGIFTAASFSACVISIARMGINAQRSRGGDDRTYNDSILNNLTSLESSTGMICACIPTYKAVLTRLFPNSKFARPHHHHHPSPVPTPTFPPEDLKHIAQLNISFRTNTFDLEYCEATSA</sequence>
<feature type="transmembrane region" description="Helical" evidence="6">
    <location>
        <begin position="60"/>
        <end position="80"/>
    </location>
</feature>
<proteinExistence type="inferred from homology"/>
<keyword evidence="9" id="KW-1185">Reference proteome</keyword>
<dbReference type="PANTHER" id="PTHR33048">
    <property type="entry name" value="PTH11-LIKE INTEGRAL MEMBRANE PROTEIN (AFU_ORTHOLOGUE AFUA_5G11245)"/>
    <property type="match status" value="1"/>
</dbReference>
<feature type="transmembrane region" description="Helical" evidence="6">
    <location>
        <begin position="135"/>
        <end position="159"/>
    </location>
</feature>
<keyword evidence="4 6" id="KW-0472">Membrane</keyword>
<dbReference type="STRING" id="1336337.A0A3N4JF92"/>
<comment type="subcellular location">
    <subcellularLocation>
        <location evidence="1">Membrane</location>
        <topology evidence="1">Multi-pass membrane protein</topology>
    </subcellularLocation>
</comment>
<dbReference type="PANTHER" id="PTHR33048:SF108">
    <property type="entry name" value="INTEGRAL MEMBRANE PROTEIN"/>
    <property type="match status" value="1"/>
</dbReference>
<evidence type="ECO:0000259" key="7">
    <source>
        <dbReference type="Pfam" id="PF20684"/>
    </source>
</evidence>
<evidence type="ECO:0000256" key="1">
    <source>
        <dbReference type="ARBA" id="ARBA00004141"/>
    </source>
</evidence>
<feature type="transmembrane region" description="Helical" evidence="6">
    <location>
        <begin position="229"/>
        <end position="251"/>
    </location>
</feature>
<gene>
    <name evidence="8" type="ORF">L873DRAFT_1158456</name>
</gene>
<dbReference type="OrthoDB" id="444631at2759"/>
<accession>A0A3N4JF92</accession>
<dbReference type="InterPro" id="IPR052337">
    <property type="entry name" value="SAT4-like"/>
</dbReference>
<dbReference type="Proteomes" id="UP000276215">
    <property type="component" value="Unassembled WGS sequence"/>
</dbReference>
<protein>
    <recommendedName>
        <fullName evidence="7">Rhodopsin domain-containing protein</fullName>
    </recommendedName>
</protein>
<evidence type="ECO:0000256" key="6">
    <source>
        <dbReference type="SAM" id="Phobius"/>
    </source>
</evidence>
<evidence type="ECO:0000256" key="5">
    <source>
        <dbReference type="ARBA" id="ARBA00038359"/>
    </source>
</evidence>
<evidence type="ECO:0000256" key="4">
    <source>
        <dbReference type="ARBA" id="ARBA00023136"/>
    </source>
</evidence>
<dbReference type="GO" id="GO:0016020">
    <property type="term" value="C:membrane"/>
    <property type="evidence" value="ECO:0007669"/>
    <property type="project" value="UniProtKB-SubCell"/>
</dbReference>